<dbReference type="PRINTS" id="PR00340">
    <property type="entry name" value="PIIGLNB"/>
</dbReference>
<dbReference type="InterPro" id="IPR015867">
    <property type="entry name" value="N-reg_PII/ATP_PRibTrfase_C"/>
</dbReference>
<organism evidence="1 2">
    <name type="scientific">Methanospirillum stamsii</name>
    <dbReference type="NCBI Taxonomy" id="1277351"/>
    <lineage>
        <taxon>Archaea</taxon>
        <taxon>Methanobacteriati</taxon>
        <taxon>Methanobacteriota</taxon>
        <taxon>Stenosarchaea group</taxon>
        <taxon>Methanomicrobia</taxon>
        <taxon>Methanomicrobiales</taxon>
        <taxon>Methanospirillaceae</taxon>
        <taxon>Methanospirillum</taxon>
    </lineage>
</organism>
<accession>A0A2V2MY30</accession>
<reference evidence="1 2" key="1">
    <citation type="submission" date="2018-05" db="EMBL/GenBank/DDBJ databases">
        <title>Draft genome of Methanospirillum stamsii Pt1.</title>
        <authorList>
            <person name="Dueholm M.S."/>
            <person name="Nielsen P.H."/>
            <person name="Bakmann L.F."/>
            <person name="Otzen D.E."/>
        </authorList>
    </citation>
    <scope>NUCLEOTIDE SEQUENCE [LARGE SCALE GENOMIC DNA]</scope>
    <source>
        <strain evidence="1 2">Pt1</strain>
    </source>
</reference>
<sequence length="141" mass="15925">MKGCMVVKNNGLRRKMTAIVGFSHPKKTRCIMQHVKAILHPERFDEVKGALEKAGFKDMVTDEVHNRNDKGGIFVEYSHGNIIINTIPMSEIEVFVDDTEVKNVVESVRKFANYGKIGGFKVFIWPEAVSNSLQLSDEITE</sequence>
<dbReference type="InterPro" id="IPR011322">
    <property type="entry name" value="N-reg_PII-like_a/b"/>
</dbReference>
<dbReference type="GO" id="GO:0030234">
    <property type="term" value="F:enzyme regulator activity"/>
    <property type="evidence" value="ECO:0007669"/>
    <property type="project" value="InterPro"/>
</dbReference>
<dbReference type="PANTHER" id="PTHR30115:SF11">
    <property type="entry name" value="NITROGEN REGULATORY PROTEIN P-II HOMOLOG"/>
    <property type="match status" value="1"/>
</dbReference>
<dbReference type="RefSeq" id="WP_109942122.1">
    <property type="nucleotide sequence ID" value="NZ_CP176366.1"/>
</dbReference>
<dbReference type="Proteomes" id="UP000245934">
    <property type="component" value="Unassembled WGS sequence"/>
</dbReference>
<dbReference type="GO" id="GO:0005829">
    <property type="term" value="C:cytosol"/>
    <property type="evidence" value="ECO:0007669"/>
    <property type="project" value="TreeGrafter"/>
</dbReference>
<dbReference type="Pfam" id="PF00543">
    <property type="entry name" value="P-II"/>
    <property type="match status" value="1"/>
</dbReference>
<name>A0A2V2MY30_9EURY</name>
<dbReference type="PANTHER" id="PTHR30115">
    <property type="entry name" value="NITROGEN REGULATORY PROTEIN P-II"/>
    <property type="match status" value="1"/>
</dbReference>
<proteinExistence type="predicted"/>
<evidence type="ECO:0000313" key="2">
    <source>
        <dbReference type="Proteomes" id="UP000245934"/>
    </source>
</evidence>
<dbReference type="PROSITE" id="PS51343">
    <property type="entry name" value="PII_GLNB_DOM"/>
    <property type="match status" value="1"/>
</dbReference>
<gene>
    <name evidence="1" type="ORF">DLD82_15925</name>
</gene>
<keyword evidence="2" id="KW-1185">Reference proteome</keyword>
<dbReference type="InterPro" id="IPR002187">
    <property type="entry name" value="N-reg_PII"/>
</dbReference>
<comment type="caution">
    <text evidence="1">The sequence shown here is derived from an EMBL/GenBank/DDBJ whole genome shotgun (WGS) entry which is preliminary data.</text>
</comment>
<dbReference type="AlphaFoldDB" id="A0A2V2MY30"/>
<dbReference type="SMART" id="SM00938">
    <property type="entry name" value="P-II"/>
    <property type="match status" value="1"/>
</dbReference>
<dbReference type="GeneID" id="97609835"/>
<protein>
    <submittedName>
        <fullName evidence="1">Transcriptional regulator</fullName>
    </submittedName>
</protein>
<dbReference type="GO" id="GO:0006808">
    <property type="term" value="P:regulation of nitrogen utilization"/>
    <property type="evidence" value="ECO:0007669"/>
    <property type="project" value="InterPro"/>
</dbReference>
<dbReference type="Gene3D" id="3.30.70.120">
    <property type="match status" value="1"/>
</dbReference>
<dbReference type="GO" id="GO:0005524">
    <property type="term" value="F:ATP binding"/>
    <property type="evidence" value="ECO:0007669"/>
    <property type="project" value="TreeGrafter"/>
</dbReference>
<dbReference type="SUPFAM" id="SSF54913">
    <property type="entry name" value="GlnB-like"/>
    <property type="match status" value="1"/>
</dbReference>
<evidence type="ECO:0000313" key="1">
    <source>
        <dbReference type="EMBL" id="PWR70296.1"/>
    </source>
</evidence>
<dbReference type="EMBL" id="QGMZ01000044">
    <property type="protein sequence ID" value="PWR70296.1"/>
    <property type="molecule type" value="Genomic_DNA"/>
</dbReference>